<dbReference type="PANTHER" id="PTHR30625:SF15">
    <property type="entry name" value="BIOPOLYMER TRANSPORT PROTEIN EXBB"/>
    <property type="match status" value="1"/>
</dbReference>
<sequence length="210" mass="23266">MLSLFEMLVKGGILMVPIIFCSVLSLAIIVERAISLNRVQINSRELMGSVEDVLQKNKILEAISICEKTRGPIPRVLKVGILKRDRSHEEIKEAMEDAASFEVPYLEKYLAILVTIATIAPLLGLLGTVTGLIRAFMVIQLKGGLVNPGDLAQGIWEALITTVAGLTIAIPTYIAYNYFVSRVNNFITEMEKSTTRLLDIFSLREKEEGE</sequence>
<reference evidence="12" key="1">
    <citation type="submission" date="2017-09" db="EMBL/GenBank/DDBJ databases">
        <title>Depth-based differentiation of microbial function through sediment-hosted aquifers and enrichment of novel symbionts in the deep terrestrial subsurface.</title>
        <authorList>
            <person name="Probst A.J."/>
            <person name="Ladd B."/>
            <person name="Jarett J.K."/>
            <person name="Geller-Mcgrath D.E."/>
            <person name="Sieber C.M.K."/>
            <person name="Emerson J.B."/>
            <person name="Anantharaman K."/>
            <person name="Thomas B.C."/>
            <person name="Malmstrom R."/>
            <person name="Stieglmeier M."/>
            <person name="Klingl A."/>
            <person name="Woyke T."/>
            <person name="Ryan C.M."/>
            <person name="Banfield J.F."/>
        </authorList>
    </citation>
    <scope>NUCLEOTIDE SEQUENCE [LARGE SCALE GENOMIC DNA]</scope>
</reference>
<keyword evidence="7 9" id="KW-0472">Membrane</keyword>
<dbReference type="Proteomes" id="UP000228886">
    <property type="component" value="Unassembled WGS sequence"/>
</dbReference>
<keyword evidence="6 9" id="KW-1133">Transmembrane helix</keyword>
<dbReference type="GO" id="GO:0017038">
    <property type="term" value="P:protein import"/>
    <property type="evidence" value="ECO:0007669"/>
    <property type="project" value="TreeGrafter"/>
</dbReference>
<evidence type="ECO:0000256" key="1">
    <source>
        <dbReference type="ARBA" id="ARBA00004651"/>
    </source>
</evidence>
<evidence type="ECO:0000256" key="8">
    <source>
        <dbReference type="RuleBase" id="RU004057"/>
    </source>
</evidence>
<gene>
    <name evidence="11" type="ORF">COS11_00830</name>
</gene>
<feature type="transmembrane region" description="Helical" evidence="9">
    <location>
        <begin position="12"/>
        <end position="30"/>
    </location>
</feature>
<keyword evidence="4 9" id="KW-0812">Transmembrane</keyword>
<feature type="domain" description="MotA/TolQ/ExbB proton channel" evidence="10">
    <location>
        <begin position="72"/>
        <end position="191"/>
    </location>
</feature>
<evidence type="ECO:0000256" key="2">
    <source>
        <dbReference type="ARBA" id="ARBA00022448"/>
    </source>
</evidence>
<comment type="similarity">
    <text evidence="8">Belongs to the exbB/tolQ family.</text>
</comment>
<evidence type="ECO:0000256" key="9">
    <source>
        <dbReference type="SAM" id="Phobius"/>
    </source>
</evidence>
<evidence type="ECO:0000259" key="10">
    <source>
        <dbReference type="Pfam" id="PF01618"/>
    </source>
</evidence>
<evidence type="ECO:0000313" key="11">
    <source>
        <dbReference type="EMBL" id="PIV64695.1"/>
    </source>
</evidence>
<dbReference type="GO" id="GO:0005886">
    <property type="term" value="C:plasma membrane"/>
    <property type="evidence" value="ECO:0007669"/>
    <property type="project" value="UniProtKB-SubCell"/>
</dbReference>
<organism evidence="11 12">
    <name type="scientific">bacterium (Candidatus Ratteibacteria) CG01_land_8_20_14_3_00_40_19</name>
    <dbReference type="NCBI Taxonomy" id="2014290"/>
    <lineage>
        <taxon>Bacteria</taxon>
        <taxon>Candidatus Ratteibacteria</taxon>
    </lineage>
</organism>
<evidence type="ECO:0000256" key="6">
    <source>
        <dbReference type="ARBA" id="ARBA00022989"/>
    </source>
</evidence>
<evidence type="ECO:0000313" key="12">
    <source>
        <dbReference type="Proteomes" id="UP000228886"/>
    </source>
</evidence>
<accession>A0A2M7EAI1</accession>
<protein>
    <submittedName>
        <fullName evidence="11">Biopolymer transporter ExbB</fullName>
    </submittedName>
</protein>
<dbReference type="AlphaFoldDB" id="A0A2M7EAI1"/>
<comment type="subcellular location">
    <subcellularLocation>
        <location evidence="1">Cell membrane</location>
        <topology evidence="1">Multi-pass membrane protein</topology>
    </subcellularLocation>
    <subcellularLocation>
        <location evidence="8">Membrane</location>
        <topology evidence="8">Multi-pass membrane protein</topology>
    </subcellularLocation>
</comment>
<feature type="transmembrane region" description="Helical" evidence="9">
    <location>
        <begin position="109"/>
        <end position="135"/>
    </location>
</feature>
<evidence type="ECO:0000256" key="3">
    <source>
        <dbReference type="ARBA" id="ARBA00022475"/>
    </source>
</evidence>
<name>A0A2M7EAI1_9BACT</name>
<dbReference type="Pfam" id="PF01618">
    <property type="entry name" value="MotA_ExbB"/>
    <property type="match status" value="1"/>
</dbReference>
<feature type="transmembrane region" description="Helical" evidence="9">
    <location>
        <begin position="155"/>
        <end position="176"/>
    </location>
</feature>
<evidence type="ECO:0000256" key="7">
    <source>
        <dbReference type="ARBA" id="ARBA00023136"/>
    </source>
</evidence>
<keyword evidence="2 8" id="KW-0813">Transport</keyword>
<dbReference type="PANTHER" id="PTHR30625">
    <property type="entry name" value="PROTEIN TOLQ"/>
    <property type="match status" value="1"/>
</dbReference>
<keyword evidence="5 8" id="KW-0653">Protein transport</keyword>
<keyword evidence="3" id="KW-1003">Cell membrane</keyword>
<dbReference type="EMBL" id="PETL01000043">
    <property type="protein sequence ID" value="PIV64695.1"/>
    <property type="molecule type" value="Genomic_DNA"/>
</dbReference>
<dbReference type="InterPro" id="IPR050790">
    <property type="entry name" value="ExbB/TolQ_transport"/>
</dbReference>
<evidence type="ECO:0000256" key="5">
    <source>
        <dbReference type="ARBA" id="ARBA00022927"/>
    </source>
</evidence>
<evidence type="ECO:0000256" key="4">
    <source>
        <dbReference type="ARBA" id="ARBA00022692"/>
    </source>
</evidence>
<proteinExistence type="inferred from homology"/>
<comment type="caution">
    <text evidence="11">The sequence shown here is derived from an EMBL/GenBank/DDBJ whole genome shotgun (WGS) entry which is preliminary data.</text>
</comment>
<dbReference type="InterPro" id="IPR002898">
    <property type="entry name" value="MotA_ExbB_proton_chnl"/>
</dbReference>